<dbReference type="CDD" id="cd06158">
    <property type="entry name" value="S2P-M50_like_1"/>
    <property type="match status" value="1"/>
</dbReference>
<accession>A0AA51MM17</accession>
<evidence type="ECO:0000259" key="14">
    <source>
        <dbReference type="Pfam" id="PF02163"/>
    </source>
</evidence>
<dbReference type="PANTHER" id="PTHR35864:SF1">
    <property type="entry name" value="ZINC METALLOPROTEASE YWHC-RELATED"/>
    <property type="match status" value="1"/>
</dbReference>
<gene>
    <name evidence="15" type="ORF">RCC75_10235</name>
    <name evidence="16" type="ORF">RCG00_17995</name>
</gene>
<protein>
    <submittedName>
        <fullName evidence="16">Site-2 protease family protein</fullName>
    </submittedName>
</protein>
<evidence type="ECO:0000256" key="5">
    <source>
        <dbReference type="ARBA" id="ARBA00022670"/>
    </source>
</evidence>
<keyword evidence="7" id="KW-0479">Metal-binding</keyword>
<feature type="transmembrane region" description="Helical" evidence="13">
    <location>
        <begin position="6"/>
        <end position="26"/>
    </location>
</feature>
<dbReference type="InterPro" id="IPR052348">
    <property type="entry name" value="Metallopeptidase_M50B"/>
</dbReference>
<keyword evidence="11" id="KW-0482">Metalloprotease</keyword>
<comment type="cofactor">
    <cofactor evidence="1">
        <name>Zn(2+)</name>
        <dbReference type="ChEBI" id="CHEBI:29105"/>
    </cofactor>
</comment>
<feature type="transmembrane region" description="Helical" evidence="13">
    <location>
        <begin position="194"/>
        <end position="219"/>
    </location>
</feature>
<evidence type="ECO:0000256" key="9">
    <source>
        <dbReference type="ARBA" id="ARBA00022833"/>
    </source>
</evidence>
<evidence type="ECO:0000256" key="13">
    <source>
        <dbReference type="SAM" id="Phobius"/>
    </source>
</evidence>
<dbReference type="GO" id="GO:0005886">
    <property type="term" value="C:plasma membrane"/>
    <property type="evidence" value="ECO:0007669"/>
    <property type="project" value="UniProtKB-SubCell"/>
</dbReference>
<keyword evidence="12 13" id="KW-0472">Membrane</keyword>
<feature type="transmembrane region" description="Helical" evidence="13">
    <location>
        <begin position="103"/>
        <end position="129"/>
    </location>
</feature>
<evidence type="ECO:0000313" key="15">
    <source>
        <dbReference type="EMBL" id="MDQ5768909.1"/>
    </source>
</evidence>
<dbReference type="Pfam" id="PF02163">
    <property type="entry name" value="Peptidase_M50"/>
    <property type="match status" value="1"/>
</dbReference>
<evidence type="ECO:0000256" key="8">
    <source>
        <dbReference type="ARBA" id="ARBA00022801"/>
    </source>
</evidence>
<comment type="similarity">
    <text evidence="3">Belongs to the peptidase M50B family.</text>
</comment>
<dbReference type="GO" id="GO:0006508">
    <property type="term" value="P:proteolysis"/>
    <property type="evidence" value="ECO:0007669"/>
    <property type="project" value="UniProtKB-KW"/>
</dbReference>
<evidence type="ECO:0000313" key="17">
    <source>
        <dbReference type="Proteomes" id="UP001223336"/>
    </source>
</evidence>
<evidence type="ECO:0000256" key="2">
    <source>
        <dbReference type="ARBA" id="ARBA00004651"/>
    </source>
</evidence>
<evidence type="ECO:0000256" key="6">
    <source>
        <dbReference type="ARBA" id="ARBA00022692"/>
    </source>
</evidence>
<dbReference type="Proteomes" id="UP001223336">
    <property type="component" value="Unassembled WGS sequence"/>
</dbReference>
<dbReference type="GO" id="GO:0008237">
    <property type="term" value="F:metallopeptidase activity"/>
    <property type="evidence" value="ECO:0007669"/>
    <property type="project" value="UniProtKB-KW"/>
</dbReference>
<evidence type="ECO:0000256" key="12">
    <source>
        <dbReference type="ARBA" id="ARBA00023136"/>
    </source>
</evidence>
<evidence type="ECO:0000256" key="4">
    <source>
        <dbReference type="ARBA" id="ARBA00022475"/>
    </source>
</evidence>
<dbReference type="InterPro" id="IPR008915">
    <property type="entry name" value="Peptidase_M50"/>
</dbReference>
<keyword evidence="17" id="KW-1185">Reference proteome</keyword>
<dbReference type="PANTHER" id="PTHR35864">
    <property type="entry name" value="ZINC METALLOPROTEASE MJ0611-RELATED"/>
    <property type="match status" value="1"/>
</dbReference>
<evidence type="ECO:0000256" key="1">
    <source>
        <dbReference type="ARBA" id="ARBA00001947"/>
    </source>
</evidence>
<dbReference type="AlphaFoldDB" id="A0AA51MM17"/>
<dbReference type="EMBL" id="CP133217">
    <property type="protein sequence ID" value="WML86174.1"/>
    <property type="molecule type" value="Genomic_DNA"/>
</dbReference>
<comment type="subcellular location">
    <subcellularLocation>
        <location evidence="2">Cell membrane</location>
        <topology evidence="2">Multi-pass membrane protein</topology>
    </subcellularLocation>
</comment>
<keyword evidence="9" id="KW-0862">Zinc</keyword>
<keyword evidence="8" id="KW-0378">Hydrolase</keyword>
<dbReference type="EMBL" id="JAVFKN010000012">
    <property type="protein sequence ID" value="MDQ5768909.1"/>
    <property type="molecule type" value="Genomic_DNA"/>
</dbReference>
<evidence type="ECO:0000256" key="10">
    <source>
        <dbReference type="ARBA" id="ARBA00022989"/>
    </source>
</evidence>
<keyword evidence="5 16" id="KW-0645">Protease</keyword>
<dbReference type="RefSeq" id="WP_308134855.1">
    <property type="nucleotide sequence ID" value="NZ_CP133197.1"/>
</dbReference>
<dbReference type="Proteomes" id="UP001229862">
    <property type="component" value="Chromosome"/>
</dbReference>
<evidence type="ECO:0000313" key="16">
    <source>
        <dbReference type="EMBL" id="WML86174.1"/>
    </source>
</evidence>
<reference evidence="16 17" key="1">
    <citation type="submission" date="2023-08" db="EMBL/GenBank/DDBJ databases">
        <title>New molecular markers tilS and rpoB for phylogenetic and monitoring studies of the genus Thiothrix biodiversity.</title>
        <authorList>
            <person name="Ravin N.V."/>
            <person name="Smolyakov D."/>
            <person name="Markov N.D."/>
            <person name="Beletsky A.V."/>
            <person name="Mardanov A.V."/>
            <person name="Rudenko T.S."/>
            <person name="Grabovich M.Y."/>
        </authorList>
    </citation>
    <scope>NUCLEOTIDE SEQUENCE</scope>
    <source>
        <strain evidence="16">DNT52</strain>
        <strain evidence="15 17">H33</strain>
    </source>
</reference>
<evidence type="ECO:0000256" key="7">
    <source>
        <dbReference type="ARBA" id="ARBA00022723"/>
    </source>
</evidence>
<name>A0AA51MM17_9GAMM</name>
<keyword evidence="4" id="KW-1003">Cell membrane</keyword>
<proteinExistence type="inferred from homology"/>
<keyword evidence="10 13" id="KW-1133">Transmembrane helix</keyword>
<dbReference type="GO" id="GO:0046872">
    <property type="term" value="F:metal ion binding"/>
    <property type="evidence" value="ECO:0007669"/>
    <property type="project" value="UniProtKB-KW"/>
</dbReference>
<feature type="transmembrane region" description="Helical" evidence="13">
    <location>
        <begin position="141"/>
        <end position="161"/>
    </location>
</feature>
<organism evidence="16">
    <name type="scientific">Thiothrix subterranea</name>
    <dbReference type="NCBI Taxonomy" id="2735563"/>
    <lineage>
        <taxon>Bacteria</taxon>
        <taxon>Pseudomonadati</taxon>
        <taxon>Pseudomonadota</taxon>
        <taxon>Gammaproteobacteria</taxon>
        <taxon>Thiotrichales</taxon>
        <taxon>Thiotrichaceae</taxon>
        <taxon>Thiothrix</taxon>
    </lineage>
</organism>
<feature type="transmembrane region" description="Helical" evidence="13">
    <location>
        <begin position="63"/>
        <end position="83"/>
    </location>
</feature>
<evidence type="ECO:0000256" key="3">
    <source>
        <dbReference type="ARBA" id="ARBA00007931"/>
    </source>
</evidence>
<dbReference type="InterPro" id="IPR044537">
    <property type="entry name" value="Rip2-like"/>
</dbReference>
<feature type="domain" description="Peptidase M50" evidence="14">
    <location>
        <begin position="126"/>
        <end position="199"/>
    </location>
</feature>
<evidence type="ECO:0000256" key="11">
    <source>
        <dbReference type="ARBA" id="ARBA00023049"/>
    </source>
</evidence>
<keyword evidence="6 13" id="KW-0812">Transmembrane</keyword>
<sequence length="223" mass="23889">MEGMDIGYVIRLIVAGAIPVLFAITLHEVAHGWVANKLGDSTAKMLGRLTINPLKHIDPIGTVALPLGMLLMSMLTMGQPFAFGWAKPIPVNTRNLHNPRRDMAIVAVAGPLSNLLMALFWVLMMPVFMAVIPDANIADGFVTMAQIGLVFNLVLLVLNLLPIPPLDGGRVLAGLVPRGVADVLDKIEPYGFPILIVLLLLGVLDQIIGPIIGTLYGLLISII</sequence>